<dbReference type="AlphaFoldDB" id="A0A939DFN5"/>
<dbReference type="SUPFAM" id="SSF56801">
    <property type="entry name" value="Acetyl-CoA synthetase-like"/>
    <property type="match status" value="1"/>
</dbReference>
<dbReference type="Proteomes" id="UP000664303">
    <property type="component" value="Unassembled WGS sequence"/>
</dbReference>
<keyword evidence="4" id="KW-1185">Reference proteome</keyword>
<name>A0A939DFN5_9GAMM</name>
<proteinExistence type="predicted"/>
<organism evidence="3 4">
    <name type="scientific">Parahaliea mediterranea</name>
    <dbReference type="NCBI Taxonomy" id="651086"/>
    <lineage>
        <taxon>Bacteria</taxon>
        <taxon>Pseudomonadati</taxon>
        <taxon>Pseudomonadota</taxon>
        <taxon>Gammaproteobacteria</taxon>
        <taxon>Cellvibrionales</taxon>
        <taxon>Halieaceae</taxon>
        <taxon>Parahaliea</taxon>
    </lineage>
</organism>
<evidence type="ECO:0000313" key="3">
    <source>
        <dbReference type="EMBL" id="MBN7797021.1"/>
    </source>
</evidence>
<evidence type="ECO:0000313" key="4">
    <source>
        <dbReference type="Proteomes" id="UP000664303"/>
    </source>
</evidence>
<feature type="domain" description="AMP-binding enzyme C-terminal" evidence="2">
    <location>
        <begin position="447"/>
        <end position="521"/>
    </location>
</feature>
<dbReference type="EMBL" id="JAFKCZ010000007">
    <property type="protein sequence ID" value="MBN7797021.1"/>
    <property type="molecule type" value="Genomic_DNA"/>
</dbReference>
<protein>
    <submittedName>
        <fullName evidence="3">AMP-binding protein</fullName>
    </submittedName>
</protein>
<dbReference type="GO" id="GO:0016878">
    <property type="term" value="F:acid-thiol ligase activity"/>
    <property type="evidence" value="ECO:0007669"/>
    <property type="project" value="UniProtKB-ARBA"/>
</dbReference>
<sequence>MTGFEASGFEAPGFEAPVPQLPEILALHGKWRGEKEAAVCGEARWNWAQFCAANHRFAHGLLAAGVAPGERVGIVMSNGLPMLQALFGTMAAGAVSVPINLSVSDEALLSMLADAEVSALVVSADQLPRLAALEAGLPPSLGLRICAGEVAAGWRELGEFCDGRPDTLPDIDLGDDAPLNIIYSSGTTGLPKGILHSFRSRRDWAYDLAIALRYHGAARTLLTIGLYSNISWVAMLCTLLAGGTVVVHTRFDAADFLRTVAAEGITHTAMVPIQFQRVVQCLEGAPRSAPPSGAHSVATMQAMMSCGSPLREDLKRDIFRHFACGIVELYGLTEGIITTLDPEDAEGRWASVGRPLLGTDLCIIDDDDRPLPANRSGEIVSRGRITMPGYWRREDANREARFVDDSGRQWLRSGDIGYVDEAGFLYIVDRKKDMILSGGQNVYPQDIEAVVARHPGVDDVAVIGAASERWGETPVALVVASAANGARAEAILGWANGRLGKQQRLADVLLVDELPRNPNGKILKRDLRRQFSELRYD</sequence>
<comment type="caution">
    <text evidence="3">The sequence shown here is derived from an EMBL/GenBank/DDBJ whole genome shotgun (WGS) entry which is preliminary data.</text>
</comment>
<dbReference type="RefSeq" id="WP_206560474.1">
    <property type="nucleotide sequence ID" value="NZ_JAFKCZ010000007.1"/>
</dbReference>
<dbReference type="PROSITE" id="PS00455">
    <property type="entry name" value="AMP_BINDING"/>
    <property type="match status" value="1"/>
</dbReference>
<feature type="domain" description="AMP-dependent synthetase/ligase" evidence="1">
    <location>
        <begin position="33"/>
        <end position="391"/>
    </location>
</feature>
<dbReference type="Gene3D" id="3.30.300.30">
    <property type="match status" value="1"/>
</dbReference>
<dbReference type="InterPro" id="IPR042099">
    <property type="entry name" value="ANL_N_sf"/>
</dbReference>
<dbReference type="InterPro" id="IPR045851">
    <property type="entry name" value="AMP-bd_C_sf"/>
</dbReference>
<dbReference type="InterPro" id="IPR025110">
    <property type="entry name" value="AMP-bd_C"/>
</dbReference>
<dbReference type="InterPro" id="IPR050237">
    <property type="entry name" value="ATP-dep_AMP-bd_enzyme"/>
</dbReference>
<dbReference type="PANTHER" id="PTHR43767">
    <property type="entry name" value="LONG-CHAIN-FATTY-ACID--COA LIGASE"/>
    <property type="match status" value="1"/>
</dbReference>
<dbReference type="Pfam" id="PF13193">
    <property type="entry name" value="AMP-binding_C"/>
    <property type="match status" value="1"/>
</dbReference>
<dbReference type="InterPro" id="IPR020845">
    <property type="entry name" value="AMP-binding_CS"/>
</dbReference>
<dbReference type="Gene3D" id="3.40.50.12780">
    <property type="entry name" value="N-terminal domain of ligase-like"/>
    <property type="match status" value="1"/>
</dbReference>
<dbReference type="Pfam" id="PF00501">
    <property type="entry name" value="AMP-binding"/>
    <property type="match status" value="1"/>
</dbReference>
<evidence type="ECO:0000259" key="1">
    <source>
        <dbReference type="Pfam" id="PF00501"/>
    </source>
</evidence>
<gene>
    <name evidence="3" type="ORF">JYP50_10485</name>
</gene>
<evidence type="ECO:0000259" key="2">
    <source>
        <dbReference type="Pfam" id="PF13193"/>
    </source>
</evidence>
<accession>A0A939DFN5</accession>
<dbReference type="PANTHER" id="PTHR43767:SF1">
    <property type="entry name" value="NONRIBOSOMAL PEPTIDE SYNTHASE PES1 (EUROFUNG)-RELATED"/>
    <property type="match status" value="1"/>
</dbReference>
<reference evidence="3" key="1">
    <citation type="submission" date="2021-02" db="EMBL/GenBank/DDBJ databases">
        <title>PHA producing bacteria isolated from coastal sediment in Guangdong, Shenzhen.</title>
        <authorList>
            <person name="Zheng W."/>
            <person name="Yu S."/>
            <person name="Huang Y."/>
        </authorList>
    </citation>
    <scope>NUCLEOTIDE SEQUENCE</scope>
    <source>
        <strain evidence="3">TN14-10</strain>
    </source>
</reference>
<dbReference type="InterPro" id="IPR000873">
    <property type="entry name" value="AMP-dep_synth/lig_dom"/>
</dbReference>